<feature type="region of interest" description="Disordered" evidence="3">
    <location>
        <begin position="1"/>
        <end position="29"/>
    </location>
</feature>
<dbReference type="EMBL" id="DYDO01000007">
    <property type="protein sequence ID" value="DBA20840.1"/>
    <property type="molecule type" value="Genomic_DNA"/>
</dbReference>
<comment type="similarity">
    <text evidence="1">Belongs to the BLOC1S3 family.</text>
</comment>
<evidence type="ECO:0000256" key="2">
    <source>
        <dbReference type="ARBA" id="ARBA00019581"/>
    </source>
</evidence>
<name>A0AAV3A750_PYXAD</name>
<evidence type="ECO:0000256" key="3">
    <source>
        <dbReference type="SAM" id="MobiDB-lite"/>
    </source>
</evidence>
<dbReference type="GO" id="GO:0031083">
    <property type="term" value="C:BLOC-1 complex"/>
    <property type="evidence" value="ECO:0007669"/>
    <property type="project" value="TreeGrafter"/>
</dbReference>
<organism evidence="4 5">
    <name type="scientific">Pyxicephalus adspersus</name>
    <name type="common">African bullfrog</name>
    <dbReference type="NCBI Taxonomy" id="30357"/>
    <lineage>
        <taxon>Eukaryota</taxon>
        <taxon>Metazoa</taxon>
        <taxon>Chordata</taxon>
        <taxon>Craniata</taxon>
        <taxon>Vertebrata</taxon>
        <taxon>Euteleostomi</taxon>
        <taxon>Amphibia</taxon>
        <taxon>Batrachia</taxon>
        <taxon>Anura</taxon>
        <taxon>Neobatrachia</taxon>
        <taxon>Ranoidea</taxon>
        <taxon>Pyxicephalidae</taxon>
        <taxon>Pyxicephalinae</taxon>
        <taxon>Pyxicephalus</taxon>
    </lineage>
</organism>
<comment type="caution">
    <text evidence="4">The sequence shown here is derived from an EMBL/GenBank/DDBJ whole genome shotgun (WGS) entry which is preliminary data.</text>
</comment>
<evidence type="ECO:0000313" key="5">
    <source>
        <dbReference type="Proteomes" id="UP001181693"/>
    </source>
</evidence>
<dbReference type="InterPro" id="IPR017245">
    <property type="entry name" value="BLOC-1_complex_su-3"/>
</dbReference>
<evidence type="ECO:0000256" key="1">
    <source>
        <dbReference type="ARBA" id="ARBA00008942"/>
    </source>
</evidence>
<evidence type="ECO:0000313" key="4">
    <source>
        <dbReference type="EMBL" id="DBA20840.1"/>
    </source>
</evidence>
<keyword evidence="5" id="KW-1185">Reference proteome</keyword>
<sequence>MSFRDFQTVVKGEASETDDEEEMYVTSVPASTLSSACGVKIQGEASETDDEEEDSVKDRTDIHSKRLEKELPPLVVIRNEGESSPVALEEKPLVNIQQAGRYSTLLQQKLLESNARLYHDVNNTVRQVYHTTTNEIQTLTRQLNNSQNGIINASHNIRLALEDLKGVSEKIDIITSCNLLPDIRI</sequence>
<gene>
    <name evidence="4" type="ORF">GDO54_017583</name>
</gene>
<reference evidence="4" key="1">
    <citation type="thesis" date="2020" institute="ProQuest LLC" country="789 East Eisenhower Parkway, Ann Arbor, MI, USA">
        <title>Comparative Genomics and Chromosome Evolution.</title>
        <authorList>
            <person name="Mudd A.B."/>
        </authorList>
    </citation>
    <scope>NUCLEOTIDE SEQUENCE</scope>
    <source>
        <strain evidence="4">1538</strain>
        <tissue evidence="4">Blood</tissue>
    </source>
</reference>
<accession>A0AAV3A750</accession>
<dbReference type="AlphaFoldDB" id="A0AAV3A750"/>
<dbReference type="PANTHER" id="PTHR31974:SF2">
    <property type="entry name" value="BIOGENESIS OF LYSOSOME-RELATED ORGANELLES COMPLEX 1 SUBUNIT 3"/>
    <property type="match status" value="1"/>
</dbReference>
<dbReference type="PANTHER" id="PTHR31974">
    <property type="entry name" value="BIOGENESIS OF LYSOSOME-RELATED ORGANELLES COMPLEX 1 SUBUNIT 3"/>
    <property type="match status" value="1"/>
</dbReference>
<dbReference type="Proteomes" id="UP001181693">
    <property type="component" value="Unassembled WGS sequence"/>
</dbReference>
<dbReference type="Pfam" id="PF15753">
    <property type="entry name" value="BLOC1S3"/>
    <property type="match status" value="1"/>
</dbReference>
<protein>
    <recommendedName>
        <fullName evidence="2">Biogenesis of lysosome-related organelles complex 1 subunit 3</fullName>
    </recommendedName>
</protein>
<proteinExistence type="inferred from homology"/>